<reference evidence="2 3" key="1">
    <citation type="submission" date="2018-08" db="EMBL/GenBank/DDBJ databases">
        <title>Genome sequencing of Agrobacterium vitis strain ICMP 10754.</title>
        <authorList>
            <person name="Visnovsky S.B."/>
            <person name="Pitman A.R."/>
        </authorList>
    </citation>
    <scope>NUCLEOTIDE SEQUENCE [LARGE SCALE GENOMIC DNA]</scope>
    <source>
        <strain evidence="2 3">ICMP 10754</strain>
    </source>
</reference>
<dbReference type="GO" id="GO:0003677">
    <property type="term" value="F:DNA binding"/>
    <property type="evidence" value="ECO:0007669"/>
    <property type="project" value="InterPro"/>
</dbReference>
<dbReference type="OrthoDB" id="7444822at2"/>
<gene>
    <name evidence="2" type="ORF">DXT89_01910</name>
</gene>
<accession>A0A368NY47</accession>
<organism evidence="2 3">
    <name type="scientific">Agrobacterium vitis</name>
    <name type="common">Rhizobium vitis</name>
    <dbReference type="NCBI Taxonomy" id="373"/>
    <lineage>
        <taxon>Bacteria</taxon>
        <taxon>Pseudomonadati</taxon>
        <taxon>Pseudomonadota</taxon>
        <taxon>Alphaproteobacteria</taxon>
        <taxon>Hyphomicrobiales</taxon>
        <taxon>Rhizobiaceae</taxon>
        <taxon>Rhizobium/Agrobacterium group</taxon>
        <taxon>Agrobacterium</taxon>
    </lineage>
</organism>
<dbReference type="InterPro" id="IPR036388">
    <property type="entry name" value="WH-like_DNA-bd_sf"/>
</dbReference>
<dbReference type="Proteomes" id="UP000436911">
    <property type="component" value="Unassembled WGS sequence"/>
</dbReference>
<dbReference type="GeneID" id="60682028"/>
<dbReference type="EMBL" id="QUSG01000001">
    <property type="protein sequence ID" value="KAA3532135.1"/>
    <property type="molecule type" value="Genomic_DNA"/>
</dbReference>
<dbReference type="SMART" id="SM00421">
    <property type="entry name" value="HTH_LUXR"/>
    <property type="match status" value="1"/>
</dbReference>
<protein>
    <submittedName>
        <fullName evidence="2">Helix-turn-helix transcriptional regulator</fullName>
    </submittedName>
</protein>
<dbReference type="SUPFAM" id="SSF46894">
    <property type="entry name" value="C-terminal effector domain of the bipartite response regulators"/>
    <property type="match status" value="1"/>
</dbReference>
<feature type="domain" description="HTH luxR-type" evidence="1">
    <location>
        <begin position="299"/>
        <end position="356"/>
    </location>
</feature>
<proteinExistence type="predicted"/>
<dbReference type="GO" id="GO:0006355">
    <property type="term" value="P:regulation of DNA-templated transcription"/>
    <property type="evidence" value="ECO:0007669"/>
    <property type="project" value="InterPro"/>
</dbReference>
<comment type="caution">
    <text evidence="2">The sequence shown here is derived from an EMBL/GenBank/DDBJ whole genome shotgun (WGS) entry which is preliminary data.</text>
</comment>
<evidence type="ECO:0000313" key="3">
    <source>
        <dbReference type="Proteomes" id="UP000436911"/>
    </source>
</evidence>
<dbReference type="AlphaFoldDB" id="A0A368NY47"/>
<dbReference type="InterPro" id="IPR016032">
    <property type="entry name" value="Sig_transdc_resp-reg_C-effctor"/>
</dbReference>
<evidence type="ECO:0000259" key="1">
    <source>
        <dbReference type="SMART" id="SM00421"/>
    </source>
</evidence>
<sequence>MPDTIIDCIYEAAAEPAAWENALDRLAHLVGAEGALLVNISDELMPLITTPGVRELYSDFFKQGWTADNIRTKALLSASKSKFISDVDQFSHEQMRDEPLYRDFLWPRGFGFAAGVSFDLPQEKIIAISIERKRDSGPIEDKHLDLLNSVGRDLRRSLILASQLEFKAVDNSLRALQLARLPTAALTAKGKILGCNTVFEAGNPRYVISAFDQLRFVHPAAQASFEASLAAGMAAGGSRDEMQGAQFACPGQPGLPPAVVYLIPAARLNVGLFSPVSFFIILVPLSRSNGLTSEMIQSLMNLTRAEARLTKLLLDGEPLRDAAQTLGIQLETARSQIKTVLAKTDMARQTDLIAALTSLHSLEAD</sequence>
<dbReference type="InterPro" id="IPR000792">
    <property type="entry name" value="Tscrpt_reg_LuxR_C"/>
</dbReference>
<name>A0A368NY47_AGRVI</name>
<dbReference type="RefSeq" id="WP_060718929.1">
    <property type="nucleotide sequence ID" value="NZ_CP055265.1"/>
</dbReference>
<dbReference type="Gene3D" id="1.10.10.10">
    <property type="entry name" value="Winged helix-like DNA-binding domain superfamily/Winged helix DNA-binding domain"/>
    <property type="match status" value="1"/>
</dbReference>
<evidence type="ECO:0000313" key="2">
    <source>
        <dbReference type="EMBL" id="KAA3532135.1"/>
    </source>
</evidence>